<feature type="chain" id="PRO_5001956742" description="DUF4124 domain-containing protein" evidence="1">
    <location>
        <begin position="21"/>
        <end position="240"/>
    </location>
</feature>
<sequence length="240" mass="27689">MKIKSLISILLVSFLPHSYAQVYKTIDENGKVTFSSIEPTIDKNSTTKVEELDLGTSHDAMTTLSSNLNEKYCGEIKLPSKTENSYSSKYFIKNVTRSKKNWKASLIRLNERMAYNTQKSLKVTTSRYYNSAYNNQRNSSQRKSTDSNLKKMRDLRCAINWSETQDVIISELIATKKSENFRLLEIKTKLESNITAQCGDEPIYDPTLRTNAAQRKRWSTCSRSKRKEIKKIDRQLRALS</sequence>
<proteinExistence type="predicted"/>
<dbReference type="EMBL" id="JQEC01000068">
    <property type="protein sequence ID" value="KGJ88187.1"/>
    <property type="molecule type" value="Genomic_DNA"/>
</dbReference>
<evidence type="ECO:0008006" key="4">
    <source>
        <dbReference type="Google" id="ProtNLM"/>
    </source>
</evidence>
<keyword evidence="1" id="KW-0732">Signal</keyword>
<dbReference type="AlphaFoldDB" id="A0A099KDV4"/>
<accession>A0A099KDV4</accession>
<dbReference type="Proteomes" id="UP000029868">
    <property type="component" value="Unassembled WGS sequence"/>
</dbReference>
<comment type="caution">
    <text evidence="2">The sequence shown here is derived from an EMBL/GenBank/DDBJ whole genome shotgun (WGS) entry which is preliminary data.</text>
</comment>
<organism evidence="2 3">
    <name type="scientific">Colwellia psychrerythraea</name>
    <name type="common">Vibrio psychroerythus</name>
    <dbReference type="NCBI Taxonomy" id="28229"/>
    <lineage>
        <taxon>Bacteria</taxon>
        <taxon>Pseudomonadati</taxon>
        <taxon>Pseudomonadota</taxon>
        <taxon>Gammaproteobacteria</taxon>
        <taxon>Alteromonadales</taxon>
        <taxon>Colwelliaceae</taxon>
        <taxon>Colwellia</taxon>
    </lineage>
</organism>
<dbReference type="PATRIC" id="fig|28229.3.peg.4189"/>
<evidence type="ECO:0000256" key="1">
    <source>
        <dbReference type="SAM" id="SignalP"/>
    </source>
</evidence>
<evidence type="ECO:0000313" key="2">
    <source>
        <dbReference type="EMBL" id="KGJ88187.1"/>
    </source>
</evidence>
<name>A0A099KDV4_COLPS</name>
<dbReference type="OrthoDB" id="5706339at2"/>
<gene>
    <name evidence="2" type="ORF">GAB14E_4216</name>
</gene>
<reference evidence="2 3" key="1">
    <citation type="submission" date="2014-08" db="EMBL/GenBank/DDBJ databases">
        <title>Genomic and Phenotypic Diversity of Colwellia psychrerythraea strains from Disparate Marine Basins.</title>
        <authorList>
            <person name="Techtmann S.M."/>
            <person name="Stelling S.C."/>
            <person name="Utturkar S.M."/>
            <person name="Alshibli N."/>
            <person name="Harris A."/>
            <person name="Brown S.D."/>
            <person name="Hazen T.C."/>
        </authorList>
    </citation>
    <scope>NUCLEOTIDE SEQUENCE [LARGE SCALE GENOMIC DNA]</scope>
    <source>
        <strain evidence="2 3">GAB14E</strain>
    </source>
</reference>
<dbReference type="RefSeq" id="WP_033084139.1">
    <property type="nucleotide sequence ID" value="NZ_JQEC01000068.1"/>
</dbReference>
<protein>
    <recommendedName>
        <fullName evidence="4">DUF4124 domain-containing protein</fullName>
    </recommendedName>
</protein>
<feature type="signal peptide" evidence="1">
    <location>
        <begin position="1"/>
        <end position="20"/>
    </location>
</feature>
<evidence type="ECO:0000313" key="3">
    <source>
        <dbReference type="Proteomes" id="UP000029868"/>
    </source>
</evidence>